<dbReference type="Proteomes" id="UP000254107">
    <property type="component" value="Unassembled WGS sequence"/>
</dbReference>
<dbReference type="AlphaFoldDB" id="A0A378QHK8"/>
<dbReference type="Gene3D" id="2.40.160.60">
    <property type="entry name" value="Outer membrane protein transport protein (OMPP1/FadL/TodX)"/>
    <property type="match status" value="1"/>
</dbReference>
<dbReference type="GO" id="GO:0015483">
    <property type="term" value="F:long-chain fatty acid transporting porin activity"/>
    <property type="evidence" value="ECO:0007669"/>
    <property type="project" value="TreeGrafter"/>
</dbReference>
<dbReference type="RefSeq" id="WP_115247691.1">
    <property type="nucleotide sequence ID" value="NZ_UGQC01000001.1"/>
</dbReference>
<evidence type="ECO:0000256" key="7">
    <source>
        <dbReference type="ARBA" id="ARBA00023237"/>
    </source>
</evidence>
<reference evidence="9 10" key="1">
    <citation type="submission" date="2018-06" db="EMBL/GenBank/DDBJ databases">
        <authorList>
            <consortium name="Pathogen Informatics"/>
            <person name="Doyle S."/>
        </authorList>
    </citation>
    <scope>NUCLEOTIDE SEQUENCE [LARGE SCALE GENOMIC DNA]</scope>
    <source>
        <strain evidence="9 10">NCTC7911</strain>
    </source>
</reference>
<name>A0A378QHK8_MORLA</name>
<gene>
    <name evidence="9" type="ORF">NCTC7911_01526</name>
</gene>
<evidence type="ECO:0000313" key="10">
    <source>
        <dbReference type="Proteomes" id="UP000254107"/>
    </source>
</evidence>
<protein>
    <submittedName>
        <fullName evidence="9">Outer membrane protein transport protein (OMPP1/FadL/TodX)</fullName>
    </submittedName>
</protein>
<sequence length="461" mass="49161">MFNYKHLAVAIASISAVGVADAAGLDRSGQDITAFLQDGTYGEVVYTYIDADISGKDTSGNSISDIAEAYDFGRFGVKADINDTFSVGVLYDEPWGAAVQYGGSNNFVSDKDATTQTLVGTTAAALQRNPRFDAATKQQVSDMAGIIQTAQDARDVAGYLGNSTPTGALISNTLNNIADKAEELHGQGTNVEIRTQNATLLLGAKLGENKNFQIYGGPQMQRLTGEVHLRGTAYGPMTGYDANIGADMGYGWVAGVAYSKPEIALKAALTYRSEIDHERSIAEIIPATGYESSQNFKATLPESWNLDFQTGINPTTLLTAKVRYVPWSDFNITPPQYSETIKGSNPVLYPNGLPIVRYEKDQWSAEVGLGKKLSDKVSVSGNLGYDSGAGNPVSTLGPIKGYYSLGLGAKYNITPEWSVSVGGKYLKFGDATAQLPNGVKAGEFDDNDGFIAGVKLAYQQK</sequence>
<organism evidence="9 10">
    <name type="scientific">Moraxella lacunata</name>
    <dbReference type="NCBI Taxonomy" id="477"/>
    <lineage>
        <taxon>Bacteria</taxon>
        <taxon>Pseudomonadati</taxon>
        <taxon>Pseudomonadota</taxon>
        <taxon>Gammaproteobacteria</taxon>
        <taxon>Moraxellales</taxon>
        <taxon>Moraxellaceae</taxon>
        <taxon>Moraxella</taxon>
    </lineage>
</organism>
<keyword evidence="7" id="KW-0998">Cell outer membrane</keyword>
<feature type="signal peptide" evidence="8">
    <location>
        <begin position="1"/>
        <end position="22"/>
    </location>
</feature>
<dbReference type="PANTHER" id="PTHR35093:SF8">
    <property type="entry name" value="OUTER MEMBRANE PROTEIN NMB0088-RELATED"/>
    <property type="match status" value="1"/>
</dbReference>
<accession>A0A378QHK8</accession>
<dbReference type="EMBL" id="UGQC01000001">
    <property type="protein sequence ID" value="STZ00141.1"/>
    <property type="molecule type" value="Genomic_DNA"/>
</dbReference>
<comment type="subcellular location">
    <subcellularLocation>
        <location evidence="1">Cell outer membrane</location>
        <topology evidence="1">Multi-pass membrane protein</topology>
    </subcellularLocation>
</comment>
<comment type="similarity">
    <text evidence="2">Belongs to the OmpP1/FadL family.</text>
</comment>
<dbReference type="InterPro" id="IPR005017">
    <property type="entry name" value="OMPP1/FadL/TodX"/>
</dbReference>
<evidence type="ECO:0000256" key="1">
    <source>
        <dbReference type="ARBA" id="ARBA00004571"/>
    </source>
</evidence>
<feature type="chain" id="PRO_5016755778" evidence="8">
    <location>
        <begin position="23"/>
        <end position="461"/>
    </location>
</feature>
<evidence type="ECO:0000256" key="8">
    <source>
        <dbReference type="SAM" id="SignalP"/>
    </source>
</evidence>
<dbReference type="SUPFAM" id="SSF56935">
    <property type="entry name" value="Porins"/>
    <property type="match status" value="1"/>
</dbReference>
<keyword evidence="5 8" id="KW-0732">Signal</keyword>
<proteinExistence type="inferred from homology"/>
<evidence type="ECO:0000256" key="2">
    <source>
        <dbReference type="ARBA" id="ARBA00008163"/>
    </source>
</evidence>
<keyword evidence="10" id="KW-1185">Reference proteome</keyword>
<evidence type="ECO:0000256" key="5">
    <source>
        <dbReference type="ARBA" id="ARBA00022729"/>
    </source>
</evidence>
<dbReference type="Pfam" id="PF03349">
    <property type="entry name" value="Toluene_X"/>
    <property type="match status" value="1"/>
</dbReference>
<dbReference type="GO" id="GO:0009279">
    <property type="term" value="C:cell outer membrane"/>
    <property type="evidence" value="ECO:0007669"/>
    <property type="project" value="UniProtKB-SubCell"/>
</dbReference>
<evidence type="ECO:0000256" key="4">
    <source>
        <dbReference type="ARBA" id="ARBA00022692"/>
    </source>
</evidence>
<dbReference type="GeneID" id="302270112"/>
<keyword evidence="3" id="KW-1134">Transmembrane beta strand</keyword>
<keyword evidence="6" id="KW-0472">Membrane</keyword>
<keyword evidence="4" id="KW-0812">Transmembrane</keyword>
<evidence type="ECO:0000256" key="3">
    <source>
        <dbReference type="ARBA" id="ARBA00022452"/>
    </source>
</evidence>
<evidence type="ECO:0000256" key="6">
    <source>
        <dbReference type="ARBA" id="ARBA00023136"/>
    </source>
</evidence>
<dbReference type="PANTHER" id="PTHR35093">
    <property type="entry name" value="OUTER MEMBRANE PROTEIN NMB0088-RELATED"/>
    <property type="match status" value="1"/>
</dbReference>
<evidence type="ECO:0000313" key="9">
    <source>
        <dbReference type="EMBL" id="STZ00141.1"/>
    </source>
</evidence>